<proteinExistence type="predicted"/>
<dbReference type="InterPro" id="IPR005368">
    <property type="entry name" value="UPF0175"/>
</dbReference>
<dbReference type="Proteomes" id="UP000757435">
    <property type="component" value="Unassembled WGS sequence"/>
</dbReference>
<organism evidence="1 2">
    <name type="scientific">Drouetiella hepatica Uher 2000/2452</name>
    <dbReference type="NCBI Taxonomy" id="904376"/>
    <lineage>
        <taxon>Bacteria</taxon>
        <taxon>Bacillati</taxon>
        <taxon>Cyanobacteriota</taxon>
        <taxon>Cyanophyceae</taxon>
        <taxon>Oculatellales</taxon>
        <taxon>Oculatellaceae</taxon>
        <taxon>Drouetiella</taxon>
    </lineage>
</organism>
<comment type="caution">
    <text evidence="1">The sequence shown here is derived from an EMBL/GenBank/DDBJ whole genome shotgun (WGS) entry which is preliminary data.</text>
</comment>
<dbReference type="Pfam" id="PF03683">
    <property type="entry name" value="UPF0175"/>
    <property type="match status" value="1"/>
</dbReference>
<evidence type="ECO:0000313" key="2">
    <source>
        <dbReference type="Proteomes" id="UP000757435"/>
    </source>
</evidence>
<reference evidence="1" key="1">
    <citation type="submission" date="2021-05" db="EMBL/GenBank/DDBJ databases">
        <authorList>
            <person name="Pietrasiak N."/>
            <person name="Ward R."/>
            <person name="Stajich J.E."/>
            <person name="Kurbessoian T."/>
        </authorList>
    </citation>
    <scope>NUCLEOTIDE SEQUENCE</scope>
    <source>
        <strain evidence="1">UHER 2000/2452</strain>
    </source>
</reference>
<dbReference type="EMBL" id="JAHHHD010000003">
    <property type="protein sequence ID" value="MBW4657841.1"/>
    <property type="molecule type" value="Genomic_DNA"/>
</dbReference>
<reference evidence="1" key="2">
    <citation type="journal article" date="2022" name="Microbiol. Resour. Announc.">
        <title>Metagenome Sequencing to Explore Phylogenomics of Terrestrial Cyanobacteria.</title>
        <authorList>
            <person name="Ward R.D."/>
            <person name="Stajich J.E."/>
            <person name="Johansen J.R."/>
            <person name="Huntemann M."/>
            <person name="Clum A."/>
            <person name="Foster B."/>
            <person name="Foster B."/>
            <person name="Roux S."/>
            <person name="Palaniappan K."/>
            <person name="Varghese N."/>
            <person name="Mukherjee S."/>
            <person name="Reddy T.B.K."/>
            <person name="Daum C."/>
            <person name="Copeland A."/>
            <person name="Chen I.A."/>
            <person name="Ivanova N.N."/>
            <person name="Kyrpides N.C."/>
            <person name="Shapiro N."/>
            <person name="Eloe-Fadrosh E.A."/>
            <person name="Pietrasiak N."/>
        </authorList>
    </citation>
    <scope>NUCLEOTIDE SEQUENCE</scope>
    <source>
        <strain evidence="1">UHER 2000/2452</strain>
    </source>
</reference>
<dbReference type="AlphaFoldDB" id="A0A951Q9M7"/>
<protein>
    <submittedName>
        <fullName evidence="1">UPF0175 family protein</fullName>
    </submittedName>
</protein>
<evidence type="ECO:0000313" key="1">
    <source>
        <dbReference type="EMBL" id="MBW4657841.1"/>
    </source>
</evidence>
<accession>A0A951Q9M7</accession>
<name>A0A951Q9M7_9CYAN</name>
<sequence>MQITINLPDNFSLTEADLRRELAIALFQQEHITLGSASQLAELHQIEFQRLIASRGICIHYDLEEYQLDVQNLKARGWL</sequence>
<gene>
    <name evidence="1" type="ORF">KME15_04145</name>
</gene>